<dbReference type="OrthoDB" id="9810449at2"/>
<dbReference type="NCBIfam" id="TIGR01459">
    <property type="entry name" value="HAD-SF-IIA-hyp4"/>
    <property type="match status" value="1"/>
</dbReference>
<organism evidence="1 2">
    <name type="scientific">Dyadobacter soli</name>
    <dbReference type="NCBI Taxonomy" id="659014"/>
    <lineage>
        <taxon>Bacteria</taxon>
        <taxon>Pseudomonadati</taxon>
        <taxon>Bacteroidota</taxon>
        <taxon>Cytophagia</taxon>
        <taxon>Cytophagales</taxon>
        <taxon>Spirosomataceae</taxon>
        <taxon>Dyadobacter</taxon>
    </lineage>
</organism>
<dbReference type="AlphaFoldDB" id="A0A1G7ESK7"/>
<evidence type="ECO:0000313" key="1">
    <source>
        <dbReference type="EMBL" id="SDE66466.1"/>
    </source>
</evidence>
<accession>A0A1G7ESK7</accession>
<dbReference type="NCBIfam" id="TIGR01460">
    <property type="entry name" value="HAD-SF-IIA"/>
    <property type="match status" value="1"/>
</dbReference>
<dbReference type="Gene3D" id="3.40.50.1000">
    <property type="entry name" value="HAD superfamily/HAD-like"/>
    <property type="match status" value="2"/>
</dbReference>
<dbReference type="RefSeq" id="WP_090149298.1">
    <property type="nucleotide sequence ID" value="NZ_FNAN01000006.1"/>
</dbReference>
<dbReference type="Proteomes" id="UP000198748">
    <property type="component" value="Unassembled WGS sequence"/>
</dbReference>
<dbReference type="PANTHER" id="PTHR19288:SF90">
    <property type="entry name" value="OS08G0542600 PROTEIN"/>
    <property type="match status" value="1"/>
</dbReference>
<dbReference type="PANTHER" id="PTHR19288">
    <property type="entry name" value="4-NITROPHENYLPHOSPHATASE-RELATED"/>
    <property type="match status" value="1"/>
</dbReference>
<dbReference type="Pfam" id="PF13344">
    <property type="entry name" value="Hydrolase_6"/>
    <property type="match status" value="1"/>
</dbReference>
<evidence type="ECO:0000313" key="2">
    <source>
        <dbReference type="Proteomes" id="UP000198748"/>
    </source>
</evidence>
<dbReference type="SFLD" id="SFLDG01129">
    <property type="entry name" value="C1.5:_HAD__Beta-PGM__Phosphata"/>
    <property type="match status" value="1"/>
</dbReference>
<dbReference type="InterPro" id="IPR006357">
    <property type="entry name" value="HAD-SF_hydro_IIA"/>
</dbReference>
<dbReference type="InterPro" id="IPR036412">
    <property type="entry name" value="HAD-like_sf"/>
</dbReference>
<sequence length="282" mass="31541">MVLDNFKSVISKYDVIFFDAFGVLKTYNGLIPGIENTFAYLREHEKDFYVVTNDASRSPEQLAQSYVNLGINDVTPDRIISSGMLAREYLDLKVRKGTVAYLGTENSAHYIETSELKTLSIRQLDLNNVSDINALVFLDDEGFDWNTDLTKTLNLLRKRNIPVIVANTDKTYPASKSRVSFAIGALAKMIENTIGREFIRFGKPDPQMFIFAYQHIKNYPNVSKKDILMVGDTLNTDILGGNKFGLDTALVLTGNTQAEDAEVRIRATGIIPTYICVSAVVE</sequence>
<reference evidence="2" key="1">
    <citation type="submission" date="2016-10" db="EMBL/GenBank/DDBJ databases">
        <authorList>
            <person name="Varghese N."/>
            <person name="Submissions S."/>
        </authorList>
    </citation>
    <scope>NUCLEOTIDE SEQUENCE [LARGE SCALE GENOMIC DNA]</scope>
    <source>
        <strain evidence="2">DSM 25329</strain>
    </source>
</reference>
<dbReference type="GO" id="GO:0005737">
    <property type="term" value="C:cytoplasm"/>
    <property type="evidence" value="ECO:0007669"/>
    <property type="project" value="TreeGrafter"/>
</dbReference>
<dbReference type="GO" id="GO:0016791">
    <property type="term" value="F:phosphatase activity"/>
    <property type="evidence" value="ECO:0007669"/>
    <property type="project" value="TreeGrafter"/>
</dbReference>
<dbReference type="SUPFAM" id="SSF56784">
    <property type="entry name" value="HAD-like"/>
    <property type="match status" value="1"/>
</dbReference>
<dbReference type="STRING" id="659014.SAMN04487996_106152"/>
<proteinExistence type="predicted"/>
<dbReference type="InterPro" id="IPR006356">
    <property type="entry name" value="HAD-SF_hydro_IIA_hyp3"/>
</dbReference>
<protein>
    <submittedName>
        <fullName evidence="1">HAD-superfamily class IIA hydrolase, TIGR01459</fullName>
    </submittedName>
</protein>
<dbReference type="Pfam" id="PF13242">
    <property type="entry name" value="Hydrolase_like"/>
    <property type="match status" value="1"/>
</dbReference>
<gene>
    <name evidence="1" type="ORF">SAMN04487996_106152</name>
</gene>
<dbReference type="SFLD" id="SFLDS00003">
    <property type="entry name" value="Haloacid_Dehalogenase"/>
    <property type="match status" value="1"/>
</dbReference>
<dbReference type="EMBL" id="FNAN01000006">
    <property type="protein sequence ID" value="SDE66466.1"/>
    <property type="molecule type" value="Genomic_DNA"/>
</dbReference>
<dbReference type="InterPro" id="IPR023214">
    <property type="entry name" value="HAD_sf"/>
</dbReference>
<name>A0A1G7ESK7_9BACT</name>
<keyword evidence="1" id="KW-0378">Hydrolase</keyword>
<keyword evidence="2" id="KW-1185">Reference proteome</keyword>